<reference evidence="2 3" key="1">
    <citation type="submission" date="2016-10" db="EMBL/GenBank/DDBJ databases">
        <authorList>
            <person name="de Groot N.N."/>
        </authorList>
    </citation>
    <scope>NUCLEOTIDE SEQUENCE [LARGE SCALE GENOMIC DNA]</scope>
    <source>
        <strain evidence="2 3">AA1</strain>
    </source>
</reference>
<feature type="domain" description="RsbT co-antagonist protein RsbRD N-terminal" evidence="1">
    <location>
        <begin position="13"/>
        <end position="153"/>
    </location>
</feature>
<organism evidence="2 3">
    <name type="scientific">Desulfoluna spongiiphila</name>
    <dbReference type="NCBI Taxonomy" id="419481"/>
    <lineage>
        <taxon>Bacteria</taxon>
        <taxon>Pseudomonadati</taxon>
        <taxon>Thermodesulfobacteriota</taxon>
        <taxon>Desulfobacteria</taxon>
        <taxon>Desulfobacterales</taxon>
        <taxon>Desulfolunaceae</taxon>
        <taxon>Desulfoluna</taxon>
    </lineage>
</organism>
<accession>A0A1G5I9S3</accession>
<dbReference type="AlphaFoldDB" id="A0A1G5I9S3"/>
<protein>
    <submittedName>
        <fullName evidence="2">RsbT co-antagonist protein rsbRD N-terminal domain-containing protein</fullName>
    </submittedName>
</protein>
<keyword evidence="3" id="KW-1185">Reference proteome</keyword>
<dbReference type="STRING" id="419481.SAMN05216233_11896"/>
<gene>
    <name evidence="2" type="ORF">SAMN05216233_11896</name>
</gene>
<dbReference type="EMBL" id="FMUX01000018">
    <property type="protein sequence ID" value="SCY72773.1"/>
    <property type="molecule type" value="Genomic_DNA"/>
</dbReference>
<dbReference type="Proteomes" id="UP000198870">
    <property type="component" value="Unassembled WGS sequence"/>
</dbReference>
<evidence type="ECO:0000259" key="1">
    <source>
        <dbReference type="Pfam" id="PF14361"/>
    </source>
</evidence>
<evidence type="ECO:0000313" key="3">
    <source>
        <dbReference type="Proteomes" id="UP000198870"/>
    </source>
</evidence>
<dbReference type="OrthoDB" id="1724246at2"/>
<proteinExistence type="predicted"/>
<dbReference type="RefSeq" id="WP_092213538.1">
    <property type="nucleotide sequence ID" value="NZ_FMUX01000018.1"/>
</dbReference>
<name>A0A1G5I9S3_9BACT</name>
<evidence type="ECO:0000313" key="2">
    <source>
        <dbReference type="EMBL" id="SCY72773.1"/>
    </source>
</evidence>
<dbReference type="InterPro" id="IPR025751">
    <property type="entry name" value="RsbRD_N_dom"/>
</dbReference>
<dbReference type="Pfam" id="PF14361">
    <property type="entry name" value="RsbRD_N"/>
    <property type="match status" value="1"/>
</dbReference>
<sequence>MGIYKHLDNHAKEIIKAWTARFAGSYSSDGSRFIMKEQDPFNNPIGAMAKEGFTDVFALLAGKNEPDPEVLRQKLDPVIRLRAVQAFVPSEGVAFVFPLKTVVKEALKKEIKEGKVTQKDLDGFYNRVDQLSLAAFDIYMACREQIYRLRASEVRTRTLNILKNKDILCEVPEVGTEILPHDVYKNGGFEKSDDDPDRGL</sequence>